<dbReference type="OrthoDB" id="435038at2759"/>
<dbReference type="PANTHER" id="PTHR43580">
    <property type="entry name" value="OXIDOREDUCTASE GLYR1-RELATED"/>
    <property type="match status" value="1"/>
</dbReference>
<name>A0A1Y1Y133_9FUNG</name>
<dbReference type="Pfam" id="PF03446">
    <property type="entry name" value="NAD_binding_2"/>
    <property type="match status" value="1"/>
</dbReference>
<dbReference type="InParanoid" id="A0A1Y1Y133"/>
<proteinExistence type="predicted"/>
<evidence type="ECO:0000313" key="3">
    <source>
        <dbReference type="Proteomes" id="UP000193498"/>
    </source>
</evidence>
<protein>
    <submittedName>
        <fullName evidence="2">NAD(P)-binding protein</fullName>
    </submittedName>
</protein>
<evidence type="ECO:0000259" key="1">
    <source>
        <dbReference type="Pfam" id="PF03446"/>
    </source>
</evidence>
<comment type="caution">
    <text evidence="2">The sequence shown here is derived from an EMBL/GenBank/DDBJ whole genome shotgun (WGS) entry which is preliminary data.</text>
</comment>
<dbReference type="Gene3D" id="3.40.50.720">
    <property type="entry name" value="NAD(P)-binding Rossmann-like Domain"/>
    <property type="match status" value="1"/>
</dbReference>
<accession>A0A1Y1Y133</accession>
<dbReference type="InterPro" id="IPR036291">
    <property type="entry name" value="NAD(P)-bd_dom_sf"/>
</dbReference>
<sequence length="142" mass="15483">MLRNSVFKEETILGLGDMGAVLAKVLLKNGRQVTVWNRSTSKAESLIQKGAVLATSVAAAVSSSLISVICVANYSVTRSILNATEVIPILAGRILVELSIGTPHHARDGESWAHKHGAFVRQHYPCNPYPGWQTRDSNLMWM</sequence>
<dbReference type="SUPFAM" id="SSF51735">
    <property type="entry name" value="NAD(P)-binding Rossmann-fold domains"/>
    <property type="match status" value="1"/>
</dbReference>
<gene>
    <name evidence="2" type="ORF">K493DRAFT_303900</name>
</gene>
<reference evidence="2 3" key="1">
    <citation type="submission" date="2016-07" db="EMBL/GenBank/DDBJ databases">
        <title>Pervasive Adenine N6-methylation of Active Genes in Fungi.</title>
        <authorList>
            <consortium name="DOE Joint Genome Institute"/>
            <person name="Mondo S.J."/>
            <person name="Dannebaum R.O."/>
            <person name="Kuo R.C."/>
            <person name="Labutti K."/>
            <person name="Haridas S."/>
            <person name="Kuo A."/>
            <person name="Salamov A."/>
            <person name="Ahrendt S.R."/>
            <person name="Lipzen A."/>
            <person name="Sullivan W."/>
            <person name="Andreopoulos W.B."/>
            <person name="Clum A."/>
            <person name="Lindquist E."/>
            <person name="Daum C."/>
            <person name="Ramamoorthy G.K."/>
            <person name="Gryganskyi A."/>
            <person name="Culley D."/>
            <person name="Magnuson J.K."/>
            <person name="James T.Y."/>
            <person name="O'Malley M.A."/>
            <person name="Stajich J.E."/>
            <person name="Spatafora J.W."/>
            <person name="Visel A."/>
            <person name="Grigoriev I.V."/>
        </authorList>
    </citation>
    <scope>NUCLEOTIDE SEQUENCE [LARGE SCALE GENOMIC DNA]</scope>
    <source>
        <strain evidence="2 3">CBS 931.73</strain>
    </source>
</reference>
<dbReference type="EMBL" id="MCFE01000312">
    <property type="protein sequence ID" value="ORX91669.1"/>
    <property type="molecule type" value="Genomic_DNA"/>
</dbReference>
<dbReference type="PANTHER" id="PTHR43580:SF2">
    <property type="entry name" value="CYTOKINE-LIKE NUCLEAR FACTOR N-PAC"/>
    <property type="match status" value="1"/>
</dbReference>
<dbReference type="GO" id="GO:0050661">
    <property type="term" value="F:NADP binding"/>
    <property type="evidence" value="ECO:0007669"/>
    <property type="project" value="InterPro"/>
</dbReference>
<dbReference type="STRING" id="1314790.A0A1Y1Y133"/>
<feature type="domain" description="6-phosphogluconate dehydrogenase NADP-binding" evidence="1">
    <location>
        <begin position="12"/>
        <end position="117"/>
    </location>
</feature>
<dbReference type="AlphaFoldDB" id="A0A1Y1Y133"/>
<dbReference type="InterPro" id="IPR051265">
    <property type="entry name" value="HIBADH-related_NP60_sf"/>
</dbReference>
<dbReference type="Proteomes" id="UP000193498">
    <property type="component" value="Unassembled WGS sequence"/>
</dbReference>
<keyword evidence="3" id="KW-1185">Reference proteome</keyword>
<evidence type="ECO:0000313" key="2">
    <source>
        <dbReference type="EMBL" id="ORX91669.1"/>
    </source>
</evidence>
<organism evidence="2 3">
    <name type="scientific">Basidiobolus meristosporus CBS 931.73</name>
    <dbReference type="NCBI Taxonomy" id="1314790"/>
    <lineage>
        <taxon>Eukaryota</taxon>
        <taxon>Fungi</taxon>
        <taxon>Fungi incertae sedis</taxon>
        <taxon>Zoopagomycota</taxon>
        <taxon>Entomophthoromycotina</taxon>
        <taxon>Basidiobolomycetes</taxon>
        <taxon>Basidiobolales</taxon>
        <taxon>Basidiobolaceae</taxon>
        <taxon>Basidiobolus</taxon>
    </lineage>
</organism>
<dbReference type="InterPro" id="IPR006115">
    <property type="entry name" value="6PGDH_NADP-bd"/>
</dbReference>